<proteinExistence type="predicted"/>
<gene>
    <name evidence="7" type="ORF">P5G65_36055</name>
</gene>
<feature type="domain" description="RDD" evidence="6">
    <location>
        <begin position="23"/>
        <end position="158"/>
    </location>
</feature>
<dbReference type="Proteomes" id="UP001355653">
    <property type="component" value="Unassembled WGS sequence"/>
</dbReference>
<evidence type="ECO:0000256" key="3">
    <source>
        <dbReference type="ARBA" id="ARBA00022989"/>
    </source>
</evidence>
<accession>A0ABU6DR29</accession>
<comment type="caution">
    <text evidence="7">The sequence shown here is derived from an EMBL/GenBank/DDBJ whole genome shotgun (WGS) entry which is preliminary data.</text>
</comment>
<evidence type="ECO:0000256" key="1">
    <source>
        <dbReference type="ARBA" id="ARBA00004141"/>
    </source>
</evidence>
<keyword evidence="2 5" id="KW-0812">Transmembrane</keyword>
<dbReference type="EMBL" id="JAROBY010000115">
    <property type="protein sequence ID" value="MEB4799281.1"/>
    <property type="molecule type" value="Genomic_DNA"/>
</dbReference>
<organism evidence="7 8">
    <name type="scientific">Paenibacillus chondroitinus</name>
    <dbReference type="NCBI Taxonomy" id="59842"/>
    <lineage>
        <taxon>Bacteria</taxon>
        <taxon>Bacillati</taxon>
        <taxon>Bacillota</taxon>
        <taxon>Bacilli</taxon>
        <taxon>Bacillales</taxon>
        <taxon>Paenibacillaceae</taxon>
        <taxon>Paenibacillus</taxon>
    </lineage>
</organism>
<evidence type="ECO:0000313" key="8">
    <source>
        <dbReference type="Proteomes" id="UP001355653"/>
    </source>
</evidence>
<keyword evidence="3 5" id="KW-1133">Transmembrane helix</keyword>
<reference evidence="7 8" key="1">
    <citation type="submission" date="2023-03" db="EMBL/GenBank/DDBJ databases">
        <title>Bacillus Genome Sequencing.</title>
        <authorList>
            <person name="Dunlap C."/>
        </authorList>
    </citation>
    <scope>NUCLEOTIDE SEQUENCE [LARGE SCALE GENOMIC DNA]</scope>
    <source>
        <strain evidence="7 8">NRS-1351</strain>
    </source>
</reference>
<comment type="subcellular location">
    <subcellularLocation>
        <location evidence="1">Membrane</location>
        <topology evidence="1">Multi-pass membrane protein</topology>
    </subcellularLocation>
</comment>
<name>A0ABU6DR29_9BACL</name>
<feature type="transmembrane region" description="Helical" evidence="5">
    <location>
        <begin position="70"/>
        <end position="92"/>
    </location>
</feature>
<evidence type="ECO:0000313" key="7">
    <source>
        <dbReference type="EMBL" id="MEB4799281.1"/>
    </source>
</evidence>
<keyword evidence="4 5" id="KW-0472">Membrane</keyword>
<dbReference type="PANTHER" id="PTHR38480:SF1">
    <property type="entry name" value="SLR0254 PROTEIN"/>
    <property type="match status" value="1"/>
</dbReference>
<feature type="transmembrane region" description="Helical" evidence="5">
    <location>
        <begin position="38"/>
        <end position="58"/>
    </location>
</feature>
<evidence type="ECO:0000256" key="4">
    <source>
        <dbReference type="ARBA" id="ARBA00023136"/>
    </source>
</evidence>
<dbReference type="PANTHER" id="PTHR38480">
    <property type="entry name" value="SLR0254 PROTEIN"/>
    <property type="match status" value="1"/>
</dbReference>
<evidence type="ECO:0000259" key="6">
    <source>
        <dbReference type="Pfam" id="PF06271"/>
    </source>
</evidence>
<keyword evidence="8" id="KW-1185">Reference proteome</keyword>
<feature type="transmembrane region" description="Helical" evidence="5">
    <location>
        <begin position="125"/>
        <end position="145"/>
    </location>
</feature>
<dbReference type="Pfam" id="PF06271">
    <property type="entry name" value="RDD"/>
    <property type="match status" value="1"/>
</dbReference>
<evidence type="ECO:0000256" key="2">
    <source>
        <dbReference type="ARBA" id="ARBA00022692"/>
    </source>
</evidence>
<evidence type="ECO:0000256" key="5">
    <source>
        <dbReference type="SAM" id="Phobius"/>
    </source>
</evidence>
<protein>
    <submittedName>
        <fullName evidence="7">RDD family protein</fullName>
    </submittedName>
</protein>
<dbReference type="InterPro" id="IPR010432">
    <property type="entry name" value="RDD"/>
</dbReference>
<sequence length="266" mass="30107">MNEPLDREVTVVTPEQVQLQFQTAGIGSRAAAHLLDSLILIFVNVLLFVFVILVSRLYSGSWLPDLADYLLAITIVLWIVLNLGYFVCLEAFMGGQTLGKRWLGLRVIQNNGQSATLLSIIIRNLFRLLDVMPSFYFVGMLSIFLSSKDKRIGDMVAGTLVVVEARFERIKRRKQLEKAIARKNYPEIVMGHIEEACMQGITAKDWQLLQAWIERVPTMSDARLAELAAPIAHYFAEKLDQDSAIAQDASAFLVKLYETLREDWEV</sequence>
<dbReference type="RefSeq" id="WP_127457673.1">
    <property type="nucleotide sequence ID" value="NZ_JAROBY010000115.1"/>
</dbReference>